<feature type="region of interest" description="Disordered" evidence="8">
    <location>
        <begin position="1012"/>
        <end position="1297"/>
    </location>
</feature>
<evidence type="ECO:0000256" key="8">
    <source>
        <dbReference type="SAM" id="MobiDB-lite"/>
    </source>
</evidence>
<evidence type="ECO:0000259" key="10">
    <source>
        <dbReference type="Pfam" id="PF10377"/>
    </source>
</evidence>
<dbReference type="PANTHER" id="PTHR13222">
    <property type="entry name" value="RB1-INDUCIBLE COILED-COIL"/>
    <property type="match status" value="1"/>
</dbReference>
<evidence type="ECO:0000256" key="2">
    <source>
        <dbReference type="ARBA" id="ARBA00022448"/>
    </source>
</evidence>
<sequence>MNIHLASDGGVVQVPHALSDYDSLEGVYADISAATGIVSGNVLLFTEDGRELKQEVLEELWERGGGQGAGQSSPVRQVVYLFNRETFFSEPEHWASQLREEVVLPPSLDLSTHLDVNRAQEPFEAAYDHLLHLQSLFKVQAHALQIAYANLSFHLQPILDAFRDFTGRADEQLEQHEKLLRGYEVDMAMLPKVVVHESLFRRRDKDGDEGKRKTLVDWIHTKKMEQVHDWCQTAHVDYVNRYNTVAAEMEELALQSEADRNQAEHRIIGVEGEFADALGRIELASQQVEALTQTDQETFEENLAALDQAMREDLGTITQFKVSSSPCTDQADSQNDFTLELHVHLRRIAEFQVRITKFTKPMTELDLDLRQKNAFPHLERLHNLPFAYAANVIEIVQRKEFSTSLVEWAARISKAVNTFLATEVKRRQRHKSDNQLPWEITVLEESQTPRVDIKVGGGDDALRAWVDQLEEDPDFMAIDPNDNPVPALGKQITHLLNTLDSLTGELDKALENAVTTASSDANEVERLRNGNAEYERRLAEMEEAHQAQLRELEERYEQRVDILQTRQGELQEELVRLRTDLSEEMNVRQQVSNDLEEKMRECDDRAREQDEQSDFIIALQADMGQEKDRATDLGVRLQEALLDVDGLRSAEQALVVQIRESQEERTRILTDLGEAQLMSQNYESELAGTKAELDATAVQLVQAQLDRDQALRNQSAEAERLMRDRIAEADGDRAVLEHQNLTLTKELEDSRSGVSKKVDELKNSYIRREDGLKAELSFTKAQLREVQRRETVLSDELAMAKDSAAALQNKESHNTELTKDAVVLAGKYHDACQRVMSAIAASTTISGSISLPARAKTPPVATMSTASADLKDSTVLVRSLETASSFDLEAFADAVQRTINLARKLSKSCKQYRELSRNKITISSFGKGDLVLFLPTRNAAVKAWAAFNISAPHHFLSVTDMIQQQLVGKDYYLARITSTDEAVVNGDSPSTNPYGLAEGLRYYSHHVEEWMPTAPRQPRRSQSANASATQNNNAESNTISPISMRARAQSSFLPQYPKPDDDSSAPPPSPPARLSPPHAPTPTRTSPVPRMTSASPIPEASDSSEARNGSLAPNPVSTRSPPPQPLRAIHAQSPPPPPSSPTSPMNVRVNPPTAATRSHRSSLASTSSPPPRDGVPFTPNSFGRPSSVASSTSSHPRGLPIPTGTGGTKGAPAAPVATSVEGSPSHPSSSFGESGQRITRQGSVGSLKAKAAKTEGGDLFKPSPLRETENASGSASGFLSGLSLTRKRNSVSSTVASPTALDMLKRIDGGSGSG</sequence>
<keyword evidence="12" id="KW-1185">Reference proteome</keyword>
<proteinExistence type="inferred from homology"/>
<dbReference type="RefSeq" id="XP_028479724.1">
    <property type="nucleotide sequence ID" value="XM_028615867.1"/>
</dbReference>
<evidence type="ECO:0000256" key="4">
    <source>
        <dbReference type="ARBA" id="ARBA00023006"/>
    </source>
</evidence>
<evidence type="ECO:0000259" key="9">
    <source>
        <dbReference type="Pfam" id="PF04108"/>
    </source>
</evidence>
<dbReference type="GO" id="GO:1903599">
    <property type="term" value="P:positive regulation of autophagy of mitochondrion"/>
    <property type="evidence" value="ECO:0007669"/>
    <property type="project" value="UniProtKB-UniRule"/>
</dbReference>
<dbReference type="InterPro" id="IPR045326">
    <property type="entry name" value="ATG17-like_dom"/>
</dbReference>
<dbReference type="PANTHER" id="PTHR13222:SF1">
    <property type="entry name" value="RB1-INDUCIBLE COILED-COIL PROTEIN 1"/>
    <property type="match status" value="1"/>
</dbReference>
<dbReference type="GO" id="GO:0034045">
    <property type="term" value="C:phagophore assembly site membrane"/>
    <property type="evidence" value="ECO:0007669"/>
    <property type="project" value="UniProtKB-SubCell"/>
</dbReference>
<dbReference type="Pfam" id="PF04108">
    <property type="entry name" value="ATG17_like"/>
    <property type="match status" value="1"/>
</dbReference>
<dbReference type="EMBL" id="RSCE01000001">
    <property type="protein sequence ID" value="RSH87516.1"/>
    <property type="molecule type" value="Genomic_DNA"/>
</dbReference>
<protein>
    <recommendedName>
        <fullName evidence="6">Autophagy-related protein 11</fullName>
    </recommendedName>
</protein>
<gene>
    <name evidence="11" type="primary">ATG11</name>
    <name evidence="11" type="ORF">EHS24_000024</name>
</gene>
<dbReference type="GO" id="GO:0005774">
    <property type="term" value="C:vacuolar membrane"/>
    <property type="evidence" value="ECO:0007669"/>
    <property type="project" value="UniProtKB-SubCell"/>
</dbReference>
<keyword evidence="5 7" id="KW-0175">Coiled coil</keyword>
<evidence type="ECO:0000256" key="5">
    <source>
        <dbReference type="ARBA" id="ARBA00023054"/>
    </source>
</evidence>
<comment type="similarity">
    <text evidence="1 6">Belongs to the ATG11 family.</text>
</comment>
<dbReference type="GO" id="GO:0034517">
    <property type="term" value="P:ribophagy"/>
    <property type="evidence" value="ECO:0007669"/>
    <property type="project" value="TreeGrafter"/>
</dbReference>
<keyword evidence="2 6" id="KW-0813">Transport</keyword>
<dbReference type="GeneID" id="39584567"/>
<feature type="domain" description="Autophagy protein ATG17-like" evidence="9">
    <location>
        <begin position="118"/>
        <end position="433"/>
    </location>
</feature>
<dbReference type="GO" id="GO:0060090">
    <property type="term" value="F:molecular adaptor activity"/>
    <property type="evidence" value="ECO:0007669"/>
    <property type="project" value="TreeGrafter"/>
</dbReference>
<keyword evidence="6" id="KW-0472">Membrane</keyword>
<keyword evidence="6" id="KW-0926">Vacuole</keyword>
<feature type="compositionally biased region" description="Low complexity" evidence="8">
    <location>
        <begin position="1271"/>
        <end position="1284"/>
    </location>
</feature>
<evidence type="ECO:0000256" key="1">
    <source>
        <dbReference type="ARBA" id="ARBA00009729"/>
    </source>
</evidence>
<dbReference type="GO" id="GO:1990316">
    <property type="term" value="C:Atg1/ULK1 kinase complex"/>
    <property type="evidence" value="ECO:0007669"/>
    <property type="project" value="TreeGrafter"/>
</dbReference>
<dbReference type="GO" id="GO:0000422">
    <property type="term" value="P:autophagy of mitochondrion"/>
    <property type="evidence" value="ECO:0007669"/>
    <property type="project" value="TreeGrafter"/>
</dbReference>
<evidence type="ECO:0000256" key="3">
    <source>
        <dbReference type="ARBA" id="ARBA00022927"/>
    </source>
</evidence>
<evidence type="ECO:0000256" key="7">
    <source>
        <dbReference type="SAM" id="Coils"/>
    </source>
</evidence>
<feature type="coiled-coil region" evidence="7">
    <location>
        <begin position="492"/>
        <end position="612"/>
    </location>
</feature>
<dbReference type="GO" id="GO:0015031">
    <property type="term" value="P:protein transport"/>
    <property type="evidence" value="ECO:0007669"/>
    <property type="project" value="UniProtKB-KW"/>
</dbReference>
<dbReference type="GO" id="GO:0034727">
    <property type="term" value="P:piecemeal microautophagy of the nucleus"/>
    <property type="evidence" value="ECO:0007669"/>
    <property type="project" value="TreeGrafter"/>
</dbReference>
<feature type="compositionally biased region" description="Low complexity" evidence="8">
    <location>
        <begin position="1210"/>
        <end position="1235"/>
    </location>
</feature>
<feature type="compositionally biased region" description="Pro residues" evidence="8">
    <location>
        <begin position="1065"/>
        <end position="1080"/>
    </location>
</feature>
<comment type="subcellular location">
    <subcellularLocation>
        <location evidence="6">Preautophagosomal structure membrane</location>
        <topology evidence="6">Peripheral membrane protein</topology>
    </subcellularLocation>
    <subcellularLocation>
        <location evidence="6">Vacuole membrane</location>
        <topology evidence="6">Peripheral membrane protein</topology>
    </subcellularLocation>
    <text evidence="6">During pexophagy, accumulates in the vacuolar membrane region, where the peroxisomes contact the vacuole.</text>
</comment>
<feature type="compositionally biased region" description="Basic and acidic residues" evidence="8">
    <location>
        <begin position="1252"/>
        <end position="1269"/>
    </location>
</feature>
<dbReference type="InterPro" id="IPR040040">
    <property type="entry name" value="ATG11"/>
</dbReference>
<name>A0A427Y8S1_9TREE</name>
<keyword evidence="4 6" id="KW-0072">Autophagy</keyword>
<dbReference type="Proteomes" id="UP000279236">
    <property type="component" value="Unassembled WGS sequence"/>
</dbReference>
<comment type="function">
    <text evidence="6">Involved in cytoplasm to vacuole transport (Cvt), pexophagy, mitophagy and nucleophagy. Recruits mitochondria for their selective degradation via autophagy (mitophagy) during starvation. Works as scaffold proteins that recruit ATG proteins to the pre-autophagosome (PAS), the site of vesicle/autophagosome formation. Required for the Cvt vesicles completion.</text>
</comment>
<dbReference type="GO" id="GO:0000045">
    <property type="term" value="P:autophagosome assembly"/>
    <property type="evidence" value="ECO:0007669"/>
    <property type="project" value="UniProtKB-UniRule"/>
</dbReference>
<feature type="domain" description="Autophagy-related protein 11 C-terminal" evidence="10">
    <location>
        <begin position="894"/>
        <end position="1008"/>
    </location>
</feature>
<feature type="compositionally biased region" description="Low complexity" evidence="8">
    <location>
        <begin position="1021"/>
        <end position="1038"/>
    </location>
</feature>
<dbReference type="OrthoDB" id="447953at2759"/>
<accession>A0A427Y8S1</accession>
<reference evidence="11 12" key="1">
    <citation type="submission" date="2018-11" db="EMBL/GenBank/DDBJ databases">
        <title>Genome sequence of Apiotrichum porosum DSM 27194.</title>
        <authorList>
            <person name="Aliyu H."/>
            <person name="Gorte O."/>
            <person name="Ochsenreither K."/>
        </authorList>
    </citation>
    <scope>NUCLEOTIDE SEQUENCE [LARGE SCALE GENOMIC DNA]</scope>
    <source>
        <strain evidence="11 12">DSM 27194</strain>
    </source>
</reference>
<evidence type="ECO:0000313" key="12">
    <source>
        <dbReference type="Proteomes" id="UP000279236"/>
    </source>
</evidence>
<comment type="subunit">
    <text evidence="6">Homodimer.</text>
</comment>
<organism evidence="11 12">
    <name type="scientific">Apiotrichum porosum</name>
    <dbReference type="NCBI Taxonomy" id="105984"/>
    <lineage>
        <taxon>Eukaryota</taxon>
        <taxon>Fungi</taxon>
        <taxon>Dikarya</taxon>
        <taxon>Basidiomycota</taxon>
        <taxon>Agaricomycotina</taxon>
        <taxon>Tremellomycetes</taxon>
        <taxon>Trichosporonales</taxon>
        <taxon>Trichosporonaceae</taxon>
        <taxon>Apiotrichum</taxon>
    </lineage>
</organism>
<evidence type="ECO:0000313" key="11">
    <source>
        <dbReference type="EMBL" id="RSH87516.1"/>
    </source>
</evidence>
<evidence type="ECO:0000256" key="6">
    <source>
        <dbReference type="RuleBase" id="RU367075"/>
    </source>
</evidence>
<dbReference type="GO" id="GO:0061709">
    <property type="term" value="P:reticulophagy"/>
    <property type="evidence" value="ECO:0007669"/>
    <property type="project" value="TreeGrafter"/>
</dbReference>
<dbReference type="GO" id="GO:0019901">
    <property type="term" value="F:protein kinase binding"/>
    <property type="evidence" value="ECO:0007669"/>
    <property type="project" value="TreeGrafter"/>
</dbReference>
<keyword evidence="3 6" id="KW-0653">Protein transport</keyword>
<dbReference type="InterPro" id="IPR019460">
    <property type="entry name" value="Atg11_C"/>
</dbReference>
<comment type="caution">
    <text evidence="11">The sequence shown here is derived from an EMBL/GenBank/DDBJ whole genome shotgun (WGS) entry which is preliminary data.</text>
</comment>
<dbReference type="Pfam" id="PF10377">
    <property type="entry name" value="ATG11"/>
    <property type="match status" value="1"/>
</dbReference>
<dbReference type="STRING" id="105984.A0A427Y8S1"/>
<feature type="compositionally biased region" description="Low complexity" evidence="8">
    <location>
        <begin position="1153"/>
        <end position="1167"/>
    </location>
</feature>